<reference evidence="2" key="1">
    <citation type="journal article" date="2014" name="Genome Biol. Evol.">
        <title>Pangenome evidence for extensive interdomain horizontal transfer affecting lineage core and shell genes in uncultured planktonic thaumarchaeota and euryarchaeota.</title>
        <authorList>
            <person name="Deschamps P."/>
            <person name="Zivanovic Y."/>
            <person name="Moreira D."/>
            <person name="Rodriguez-Valera F."/>
            <person name="Lopez-Garcia P."/>
        </authorList>
    </citation>
    <scope>NUCLEOTIDE SEQUENCE</scope>
</reference>
<feature type="transmembrane region" description="Helical" evidence="1">
    <location>
        <begin position="351"/>
        <end position="370"/>
    </location>
</feature>
<feature type="transmembrane region" description="Helical" evidence="1">
    <location>
        <begin position="95"/>
        <end position="112"/>
    </location>
</feature>
<feature type="transmembrane region" description="Helical" evidence="1">
    <location>
        <begin position="436"/>
        <end position="455"/>
    </location>
</feature>
<dbReference type="EMBL" id="KF900906">
    <property type="protein sequence ID" value="AIF10991.1"/>
    <property type="molecule type" value="Genomic_DNA"/>
</dbReference>
<feature type="transmembrane region" description="Helical" evidence="1">
    <location>
        <begin position="712"/>
        <end position="730"/>
    </location>
</feature>
<feature type="transmembrane region" description="Helical" evidence="1">
    <location>
        <begin position="911"/>
        <end position="931"/>
    </location>
</feature>
<feature type="transmembrane region" description="Helical" evidence="1">
    <location>
        <begin position="974"/>
        <end position="996"/>
    </location>
</feature>
<feature type="transmembrane region" description="Helical" evidence="1">
    <location>
        <begin position="585"/>
        <end position="615"/>
    </location>
</feature>
<organism evidence="2">
    <name type="scientific">uncultured marine group II/III euryarchaeote KM3_47_F08</name>
    <dbReference type="NCBI Taxonomy" id="1456453"/>
    <lineage>
        <taxon>Archaea</taxon>
        <taxon>Methanobacteriati</taxon>
        <taxon>Methanobacteriota</taxon>
        <taxon>environmental samples</taxon>
    </lineage>
</organism>
<feature type="transmembrane region" description="Helical" evidence="1">
    <location>
        <begin position="377"/>
        <end position="395"/>
    </location>
</feature>
<feature type="transmembrane region" description="Helical" evidence="1">
    <location>
        <begin position="762"/>
        <end position="780"/>
    </location>
</feature>
<feature type="transmembrane region" description="Helical" evidence="1">
    <location>
        <begin position="943"/>
        <end position="962"/>
    </location>
</feature>
<feature type="transmembrane region" description="Helical" evidence="1">
    <location>
        <begin position="627"/>
        <end position="644"/>
    </location>
</feature>
<feature type="transmembrane region" description="Helical" evidence="1">
    <location>
        <begin position="149"/>
        <end position="167"/>
    </location>
</feature>
<protein>
    <submittedName>
        <fullName evidence="2">Uncharacterized protein</fullName>
    </submittedName>
</protein>
<feature type="transmembrane region" description="Helical" evidence="1">
    <location>
        <begin position="1055"/>
        <end position="1079"/>
    </location>
</feature>
<feature type="transmembrane region" description="Helical" evidence="1">
    <location>
        <begin position="1162"/>
        <end position="1181"/>
    </location>
</feature>
<feature type="transmembrane region" description="Helical" evidence="1">
    <location>
        <begin position="856"/>
        <end position="875"/>
    </location>
</feature>
<keyword evidence="1" id="KW-1133">Transmembrane helix</keyword>
<feature type="transmembrane region" description="Helical" evidence="1">
    <location>
        <begin position="1187"/>
        <end position="1206"/>
    </location>
</feature>
<feature type="transmembrane region" description="Helical" evidence="1">
    <location>
        <begin position="326"/>
        <end position="345"/>
    </location>
</feature>
<feature type="transmembrane region" description="Helical" evidence="1">
    <location>
        <begin position="737"/>
        <end position="756"/>
    </location>
</feature>
<feature type="transmembrane region" description="Helical" evidence="1">
    <location>
        <begin position="461"/>
        <end position="481"/>
    </location>
</feature>
<dbReference type="AlphaFoldDB" id="A0A075H443"/>
<sequence>MSDDPPDDRIIREREFRRRVNVDLSDVVVPERRGDEEERREELAAAVDEALGNVFDPFEQASGDEPGAIQEDGSVPLAPERDIVTEVAIEGERRVNWLLMVAMILVYSAIGIQAGIALSPYLAMAVLLMLAAIGFALGERWVPERNMTLLGVTWVIIAMKVLYGLAIELNRWDYIGVESLGVLLMFLVAVNVLASYRHDHDAIAAQSTLVLLAIGSTAGSVLGEIGVAVMILVATLLMHGLALHRQSGNLAALGVAASNLWIGMHAITDGFEIGSLKILSLESPLLLFLLLMAVTGINAAMAARFAREDNWFSKAFKALGLGEPGLWGVSISLGMVGALLTVAASREEMGYALGMVSFLGAAFGGSYLSVRGVESRRVAIPLLGAAPVLVLILLAGDRVGDSLPIDSYELFTVLGTIVTGFVMLRDQERVTDRVLWLGAVVILTLLVILVPTEAFEAGGDGGLLLLALLGALHIGTAVLAINRDSPSLAGVTVLLPWSWVFIEEVVQETARTLLVANDAADPGSIIDLDPGPLGAYLALSSVLLVVVNVRLGETGVNLAARFLGVTEISASIRDSGALQLWSIGWWLPLLTMIFMAHFGGFTAVTLLLVLLLLTTLHFGAEIAGRRVGDAGNMVTILAVAVVVMEWRHGLFVPLSALLCLSIASLMLTRARDNENLYTSGMSMMSLPLLLALSGREATRILELTESLPEVDMVLVSVACAAIVLGVYLPRAGGIEKLLNPALAALWLLVIVIALSFDQGNQTAQIASVAMFVVSSLWLVARGELRAELKSAAMRDTRLEMAAKAVGDEAMFEGSGEVSMYDARRAAMEAERRKRRDKMDTDDLRELYTTDVSHKPVVVTAVLSLILGTGIILGLLYGPNPLMLVAIGVFATALIVLARHRSKSLELDLPHIMGMEMPIAMAIGGLVAAHVASHLGPGGSNQDLLDLAVVTVLLLELVAISLTGQDKLLDRIPIALDWVVLPLLAGRMLGAIAVEALPFPLSIDPFEGDMLEWEMPWMLLESALILCVLTDVWVDRRRQAAGREDWKNSYGRGARSLAIVLLSFGPAGILAVASAIVQGWRYRQPSAVGIAIPAGLMALFAAGNWFGPAMDVFPEVTMATGLLLLVLCAMTVPLKGGDWTMMLAFNSHLLIIAVTVAHQATSVLLPVLLIALSSTVWIVGILQLRRALRIWGLADLLVAIVYGLIFVEGIFEPTTLLVALVVVAAELGVVSWLGLRNEEQLVKD</sequence>
<name>A0A075H443_9EURY</name>
<feature type="transmembrane region" description="Helical" evidence="1">
    <location>
        <begin position="675"/>
        <end position="692"/>
    </location>
</feature>
<proteinExistence type="predicted"/>
<accession>A0A075H443</accession>
<feature type="transmembrane region" description="Helical" evidence="1">
    <location>
        <begin position="1016"/>
        <end position="1034"/>
    </location>
</feature>
<feature type="transmembrane region" description="Helical" evidence="1">
    <location>
        <begin position="287"/>
        <end position="306"/>
    </location>
</feature>
<feature type="transmembrane region" description="Helical" evidence="1">
    <location>
        <begin position="407"/>
        <end position="424"/>
    </location>
</feature>
<feature type="transmembrane region" description="Helical" evidence="1">
    <location>
        <begin position="1213"/>
        <end position="1234"/>
    </location>
</feature>
<feature type="transmembrane region" description="Helical" evidence="1">
    <location>
        <begin position="118"/>
        <end position="137"/>
    </location>
</feature>
<evidence type="ECO:0000256" key="1">
    <source>
        <dbReference type="SAM" id="Phobius"/>
    </source>
</evidence>
<feature type="transmembrane region" description="Helical" evidence="1">
    <location>
        <begin position="1085"/>
        <end position="1105"/>
    </location>
</feature>
<keyword evidence="1" id="KW-0812">Transmembrane</keyword>
<feature type="transmembrane region" description="Helical" evidence="1">
    <location>
        <begin position="1112"/>
        <end position="1132"/>
    </location>
</feature>
<evidence type="ECO:0000313" key="2">
    <source>
        <dbReference type="EMBL" id="AIF10991.1"/>
    </source>
</evidence>
<feature type="transmembrane region" description="Helical" evidence="1">
    <location>
        <begin position="881"/>
        <end position="899"/>
    </location>
</feature>
<feature type="transmembrane region" description="Helical" evidence="1">
    <location>
        <begin position="650"/>
        <end position="668"/>
    </location>
</feature>
<feature type="transmembrane region" description="Helical" evidence="1">
    <location>
        <begin position="179"/>
        <end position="196"/>
    </location>
</feature>
<keyword evidence="1" id="KW-0472">Membrane</keyword>